<evidence type="ECO:0000313" key="3">
    <source>
        <dbReference type="EMBL" id="KAL0265422.1"/>
    </source>
</evidence>
<dbReference type="SUPFAM" id="SSF51735">
    <property type="entry name" value="NAD(P)-binding Rossmann-fold domains"/>
    <property type="match status" value="1"/>
</dbReference>
<dbReference type="Pfam" id="PF00107">
    <property type="entry name" value="ADH_zinc_N"/>
    <property type="match status" value="1"/>
</dbReference>
<dbReference type="InterPro" id="IPR013149">
    <property type="entry name" value="ADH-like_C"/>
</dbReference>
<evidence type="ECO:0000259" key="2">
    <source>
        <dbReference type="SMART" id="SM00829"/>
    </source>
</evidence>
<comment type="caution">
    <text evidence="3">The sequence shown here is derived from an EMBL/GenBank/DDBJ whole genome shotgun (WGS) entry which is preliminary data.</text>
</comment>
<dbReference type="InterPro" id="IPR050444">
    <property type="entry name" value="Polyketide_Synthase"/>
</dbReference>
<protein>
    <recommendedName>
        <fullName evidence="2">Enoyl reductase (ER) domain-containing protein</fullName>
    </recommendedName>
</protein>
<dbReference type="InterPro" id="IPR036291">
    <property type="entry name" value="NAD(P)-bd_dom_sf"/>
</dbReference>
<dbReference type="Proteomes" id="UP001430584">
    <property type="component" value="Unassembled WGS sequence"/>
</dbReference>
<dbReference type="EMBL" id="JAJVCZ030000001">
    <property type="protein sequence ID" value="KAL0265422.1"/>
    <property type="molecule type" value="Genomic_DNA"/>
</dbReference>
<proteinExistence type="predicted"/>
<dbReference type="RefSeq" id="XP_066638162.1">
    <property type="nucleotide sequence ID" value="XM_066772883.1"/>
</dbReference>
<dbReference type="SMART" id="SM00829">
    <property type="entry name" value="PKS_ER"/>
    <property type="match status" value="1"/>
</dbReference>
<reference evidence="3 4" key="1">
    <citation type="submission" date="2024-02" db="EMBL/GenBank/DDBJ databases">
        <title>De novo assembly and annotation of 12 fungi associated with fruit tree decline syndrome in Ontario, Canada.</title>
        <authorList>
            <person name="Sulman M."/>
            <person name="Ellouze W."/>
            <person name="Ilyukhin E."/>
        </authorList>
    </citation>
    <scope>NUCLEOTIDE SEQUENCE [LARGE SCALE GENOMIC DNA]</scope>
    <source>
        <strain evidence="3 4">FDS-637</strain>
    </source>
</reference>
<keyword evidence="4" id="KW-1185">Reference proteome</keyword>
<dbReference type="GeneID" id="92005474"/>
<dbReference type="Gene3D" id="3.90.180.10">
    <property type="entry name" value="Medium-chain alcohol dehydrogenases, catalytic domain"/>
    <property type="match status" value="1"/>
</dbReference>
<evidence type="ECO:0000256" key="1">
    <source>
        <dbReference type="ARBA" id="ARBA00022679"/>
    </source>
</evidence>
<sequence length="148" mass="16225">MAKGESILIHSGAGAFGMAAITIAQRAGATVYTTVSTEEKAQLLVRELGLKREHIFHSRDASFVGDVGAVTGGRGVDVVLNSLVGDLMHASWECIANFGRFVEVGKRELMDAGRLDLAMFQRNATFTAFDLTELFWHDNQFYRDIWAG</sequence>
<organism evidence="3 4">
    <name type="scientific">Diplodia seriata</name>
    <dbReference type="NCBI Taxonomy" id="420778"/>
    <lineage>
        <taxon>Eukaryota</taxon>
        <taxon>Fungi</taxon>
        <taxon>Dikarya</taxon>
        <taxon>Ascomycota</taxon>
        <taxon>Pezizomycotina</taxon>
        <taxon>Dothideomycetes</taxon>
        <taxon>Dothideomycetes incertae sedis</taxon>
        <taxon>Botryosphaeriales</taxon>
        <taxon>Botryosphaeriaceae</taxon>
        <taxon>Diplodia</taxon>
    </lineage>
</organism>
<dbReference type="PANTHER" id="PTHR45681">
    <property type="entry name" value="POLYKETIDE SYNTHASE 44-RELATED"/>
    <property type="match status" value="1"/>
</dbReference>
<keyword evidence="1" id="KW-0808">Transferase</keyword>
<dbReference type="CDD" id="cd05195">
    <property type="entry name" value="enoyl_red"/>
    <property type="match status" value="1"/>
</dbReference>
<accession>A0ABR3CWY1</accession>
<dbReference type="InterPro" id="IPR020843">
    <property type="entry name" value="ER"/>
</dbReference>
<feature type="domain" description="Enoyl reductase (ER)" evidence="2">
    <location>
        <begin position="1"/>
        <end position="148"/>
    </location>
</feature>
<name>A0ABR3CWY1_9PEZI</name>
<evidence type="ECO:0000313" key="4">
    <source>
        <dbReference type="Proteomes" id="UP001430584"/>
    </source>
</evidence>
<dbReference type="PANTHER" id="PTHR45681:SF6">
    <property type="entry name" value="POLYKETIDE SYNTHASE 37"/>
    <property type="match status" value="1"/>
</dbReference>
<gene>
    <name evidence="3" type="ORF">SLS55_001389</name>
</gene>